<comment type="similarity">
    <text evidence="4">Belongs to the Maf family. YhdE subfamily.</text>
</comment>
<organism evidence="5 6">
    <name type="scientific">Coraliomargarita akajimensis (strain DSM 45221 / IAM 15411 / JCM 23193 / KCTC 12865 / 04OKA010-24)</name>
    <dbReference type="NCBI Taxonomy" id="583355"/>
    <lineage>
        <taxon>Bacteria</taxon>
        <taxon>Pseudomonadati</taxon>
        <taxon>Verrucomicrobiota</taxon>
        <taxon>Opitutia</taxon>
        <taxon>Puniceicoccales</taxon>
        <taxon>Coraliomargaritaceae</taxon>
        <taxon>Coraliomargarita</taxon>
    </lineage>
</organism>
<dbReference type="GO" id="GO:0036221">
    <property type="term" value="F:UTP diphosphatase activity"/>
    <property type="evidence" value="ECO:0007669"/>
    <property type="project" value="RHEA"/>
</dbReference>
<dbReference type="InterPro" id="IPR003697">
    <property type="entry name" value="Maf-like"/>
</dbReference>
<dbReference type="GO" id="GO:0009117">
    <property type="term" value="P:nucleotide metabolic process"/>
    <property type="evidence" value="ECO:0007669"/>
    <property type="project" value="UniProtKB-KW"/>
</dbReference>
<dbReference type="GO" id="GO:0005737">
    <property type="term" value="C:cytoplasm"/>
    <property type="evidence" value="ECO:0007669"/>
    <property type="project" value="UniProtKB-SubCell"/>
</dbReference>
<dbReference type="NCBIfam" id="TIGR00172">
    <property type="entry name" value="maf"/>
    <property type="match status" value="1"/>
</dbReference>
<dbReference type="EMBL" id="CP001998">
    <property type="protein sequence ID" value="ADE55929.1"/>
    <property type="molecule type" value="Genomic_DNA"/>
</dbReference>
<feature type="active site" description="Proton acceptor" evidence="4">
    <location>
        <position position="76"/>
    </location>
</feature>
<evidence type="ECO:0000256" key="4">
    <source>
        <dbReference type="HAMAP-Rule" id="MF_00528"/>
    </source>
</evidence>
<dbReference type="RefSeq" id="WP_013044647.1">
    <property type="nucleotide sequence ID" value="NC_014008.1"/>
</dbReference>
<comment type="subcellular location">
    <subcellularLocation>
        <location evidence="4">Cytoplasm</location>
    </subcellularLocation>
</comment>
<dbReference type="Gene3D" id="3.90.950.10">
    <property type="match status" value="1"/>
</dbReference>
<dbReference type="SUPFAM" id="SSF52972">
    <property type="entry name" value="ITPase-like"/>
    <property type="match status" value="1"/>
</dbReference>
<dbReference type="PANTHER" id="PTHR43213">
    <property type="entry name" value="BIFUNCTIONAL DTTP/UTP PYROPHOSPHATASE/METHYLTRANSFERASE PROTEIN-RELATED"/>
    <property type="match status" value="1"/>
</dbReference>
<dbReference type="PIRSF" id="PIRSF006305">
    <property type="entry name" value="Maf"/>
    <property type="match status" value="1"/>
</dbReference>
<evidence type="ECO:0000256" key="3">
    <source>
        <dbReference type="ARBA" id="ARBA00023080"/>
    </source>
</evidence>
<feature type="site" description="Important for substrate specificity" evidence="4">
    <location>
        <position position="77"/>
    </location>
</feature>
<proteinExistence type="inferred from homology"/>
<dbReference type="OrthoDB" id="9807767at2"/>
<dbReference type="GO" id="GO:0036218">
    <property type="term" value="F:dTTP diphosphatase activity"/>
    <property type="evidence" value="ECO:0007669"/>
    <property type="project" value="RHEA"/>
</dbReference>
<feature type="site" description="Important for substrate specificity" evidence="4">
    <location>
        <position position="161"/>
    </location>
</feature>
<comment type="cofactor">
    <cofactor evidence="1 4">
        <name>a divalent metal cation</name>
        <dbReference type="ChEBI" id="CHEBI:60240"/>
    </cofactor>
</comment>
<evidence type="ECO:0000256" key="1">
    <source>
        <dbReference type="ARBA" id="ARBA00001968"/>
    </source>
</evidence>
<dbReference type="EC" id="3.6.1.9" evidence="4"/>
<comment type="catalytic activity">
    <reaction evidence="4">
        <text>UTP + H2O = UMP + diphosphate + H(+)</text>
        <dbReference type="Rhea" id="RHEA:29395"/>
        <dbReference type="ChEBI" id="CHEBI:15377"/>
        <dbReference type="ChEBI" id="CHEBI:15378"/>
        <dbReference type="ChEBI" id="CHEBI:33019"/>
        <dbReference type="ChEBI" id="CHEBI:46398"/>
        <dbReference type="ChEBI" id="CHEBI:57865"/>
        <dbReference type="EC" id="3.6.1.9"/>
    </reaction>
</comment>
<evidence type="ECO:0000256" key="2">
    <source>
        <dbReference type="ARBA" id="ARBA00022801"/>
    </source>
</evidence>
<dbReference type="STRING" id="583355.Caka_2916"/>
<dbReference type="Proteomes" id="UP000000925">
    <property type="component" value="Chromosome"/>
</dbReference>
<sequence length="201" mass="22001">MIQLRQHPEKLLLASASPRRSELLERLGLLFEICPADVDEVEAHLDGPAGMVLCNAAMKAEALAPAHPDALVLGSDTTVVLGERILGKPKDMEAARATLKLLSGRAHTVYTAVSLRWERGNVVHDFVESSQVCFRELDDATIDRYFELVNPLDKAGSYGIQQGRELIIEAVEGSVENVMGLPIQSLERHLQSLGFDFVADS</sequence>
<protein>
    <recommendedName>
        <fullName evidence="4">dTTP/UTP pyrophosphatase</fullName>
        <shortName evidence="4">dTTPase/UTPase</shortName>
        <ecNumber evidence="4">3.6.1.9</ecNumber>
    </recommendedName>
    <alternativeName>
        <fullName evidence="4">Nucleoside triphosphate pyrophosphatase</fullName>
    </alternativeName>
    <alternativeName>
        <fullName evidence="4">Nucleotide pyrophosphatase</fullName>
        <shortName evidence="4">Nucleotide PPase</shortName>
    </alternativeName>
</protein>
<keyword evidence="2 4" id="KW-0378">Hydrolase</keyword>
<dbReference type="eggNOG" id="COG0424">
    <property type="taxonomic scope" value="Bacteria"/>
</dbReference>
<comment type="caution">
    <text evidence="4">Lacks conserved residue(s) required for the propagation of feature annotation.</text>
</comment>
<gene>
    <name evidence="5" type="ordered locus">Caka_2916</name>
</gene>
<comment type="function">
    <text evidence="4">Nucleoside triphosphate pyrophosphatase that hydrolyzes dTTP and UTP. May have a dual role in cell division arrest and in preventing the incorporation of modified nucleotides into cellular nucleic acids.</text>
</comment>
<dbReference type="Pfam" id="PF02545">
    <property type="entry name" value="Maf"/>
    <property type="match status" value="1"/>
</dbReference>
<evidence type="ECO:0000313" key="6">
    <source>
        <dbReference type="Proteomes" id="UP000000925"/>
    </source>
</evidence>
<feature type="site" description="Important for substrate specificity" evidence="4">
    <location>
        <position position="19"/>
    </location>
</feature>
<dbReference type="HAMAP" id="MF_00528">
    <property type="entry name" value="Maf"/>
    <property type="match status" value="1"/>
</dbReference>
<dbReference type="CDD" id="cd00555">
    <property type="entry name" value="Maf"/>
    <property type="match status" value="1"/>
</dbReference>
<dbReference type="PANTHER" id="PTHR43213:SF5">
    <property type="entry name" value="BIFUNCTIONAL DTTP_UTP PYROPHOSPHATASE_METHYLTRANSFERASE PROTEIN-RELATED"/>
    <property type="match status" value="1"/>
</dbReference>
<dbReference type="AlphaFoldDB" id="D5ER85"/>
<keyword evidence="3 4" id="KW-0546">Nucleotide metabolism</keyword>
<keyword evidence="4" id="KW-0963">Cytoplasm</keyword>
<name>D5ER85_CORAD</name>
<dbReference type="HOGENOM" id="CLU_040416_2_1_0"/>
<dbReference type="InterPro" id="IPR029001">
    <property type="entry name" value="ITPase-like_fam"/>
</dbReference>
<evidence type="ECO:0000313" key="5">
    <source>
        <dbReference type="EMBL" id="ADE55929.1"/>
    </source>
</evidence>
<keyword evidence="6" id="KW-1185">Reference proteome</keyword>
<accession>D5ER85</accession>
<reference evidence="5 6" key="1">
    <citation type="journal article" date="2010" name="Stand. Genomic Sci.">
        <title>Complete genome sequence of Coraliomargarita akajimensis type strain (04OKA010-24).</title>
        <authorList>
            <person name="Mavromatis K."/>
            <person name="Abt B."/>
            <person name="Brambilla E."/>
            <person name="Lapidus A."/>
            <person name="Copeland A."/>
            <person name="Deshpande S."/>
            <person name="Nolan M."/>
            <person name="Lucas S."/>
            <person name="Tice H."/>
            <person name="Cheng J.F."/>
            <person name="Han C."/>
            <person name="Detter J.C."/>
            <person name="Woyke T."/>
            <person name="Goodwin L."/>
            <person name="Pitluck S."/>
            <person name="Held B."/>
            <person name="Brettin T."/>
            <person name="Tapia R."/>
            <person name="Ivanova N."/>
            <person name="Mikhailova N."/>
            <person name="Pati A."/>
            <person name="Liolios K."/>
            <person name="Chen A."/>
            <person name="Palaniappan K."/>
            <person name="Land M."/>
            <person name="Hauser L."/>
            <person name="Chang Y.J."/>
            <person name="Jeffries C.D."/>
            <person name="Rohde M."/>
            <person name="Goker M."/>
            <person name="Bristow J."/>
            <person name="Eisen J.A."/>
            <person name="Markowitz V."/>
            <person name="Hugenholtz P."/>
            <person name="Klenk H.P."/>
            <person name="Kyrpides N.C."/>
        </authorList>
    </citation>
    <scope>NUCLEOTIDE SEQUENCE [LARGE SCALE GENOMIC DNA]</scope>
    <source>
        <strain evidence="6">DSM 45221 / IAM 15411 / JCM 23193 / KCTC 12865</strain>
    </source>
</reference>
<comment type="catalytic activity">
    <reaction evidence="4">
        <text>dTTP + H2O = dTMP + diphosphate + H(+)</text>
        <dbReference type="Rhea" id="RHEA:28534"/>
        <dbReference type="ChEBI" id="CHEBI:15377"/>
        <dbReference type="ChEBI" id="CHEBI:15378"/>
        <dbReference type="ChEBI" id="CHEBI:33019"/>
        <dbReference type="ChEBI" id="CHEBI:37568"/>
        <dbReference type="ChEBI" id="CHEBI:63528"/>
        <dbReference type="EC" id="3.6.1.9"/>
    </reaction>
</comment>
<dbReference type="KEGG" id="caa:Caka_2916"/>